<evidence type="ECO:0000313" key="1">
    <source>
        <dbReference type="EMBL" id="MBE6266011.1"/>
    </source>
</evidence>
<sequence length="219" mass="25527">MNRQEIQEFKRFLHVRDIFHMFSAYYRQNHLSTNPPTLEAYLEKAKAESVIPMAFVYPKSLYGKDFWLAIHEEWNQYLSTQRADRDEAEQLGCLDLEIIDIQSRGSISGLPKNTCSLNLKGGKRFTLNVEQSKMVAKKLSTHMLLTRSRQTTDVVLMFNRGRGIEVKFRPGSSSLQFNNTELANHLVELLKLDPKKEYFQIGIELLSETKDYLLFMLKK</sequence>
<protein>
    <submittedName>
        <fullName evidence="1">Uncharacterized protein</fullName>
    </submittedName>
</protein>
<dbReference type="AlphaFoldDB" id="A0A928BSG1"/>
<comment type="caution">
    <text evidence="1">The sequence shown here is derived from an EMBL/GenBank/DDBJ whole genome shotgun (WGS) entry which is preliminary data.</text>
</comment>
<organism evidence="1 2">
    <name type="scientific">Xylanibacter ruminicola</name>
    <name type="common">Prevotella ruminicola</name>
    <dbReference type="NCBI Taxonomy" id="839"/>
    <lineage>
        <taxon>Bacteria</taxon>
        <taxon>Pseudomonadati</taxon>
        <taxon>Bacteroidota</taxon>
        <taxon>Bacteroidia</taxon>
        <taxon>Bacteroidales</taxon>
        <taxon>Prevotellaceae</taxon>
        <taxon>Xylanibacter</taxon>
    </lineage>
</organism>
<name>A0A928BSG1_XYLRU</name>
<dbReference type="Proteomes" id="UP000763088">
    <property type="component" value="Unassembled WGS sequence"/>
</dbReference>
<reference evidence="1" key="1">
    <citation type="submission" date="2019-04" db="EMBL/GenBank/DDBJ databases">
        <title>Evolution of Biomass-Degrading Anaerobic Consortia Revealed by Metagenomics.</title>
        <authorList>
            <person name="Peng X."/>
        </authorList>
    </citation>
    <scope>NUCLEOTIDE SEQUENCE</scope>
    <source>
        <strain evidence="1">SIG141</strain>
    </source>
</reference>
<gene>
    <name evidence="1" type="ORF">E7102_06040</name>
</gene>
<dbReference type="EMBL" id="SUYD01000006">
    <property type="protein sequence ID" value="MBE6266011.1"/>
    <property type="molecule type" value="Genomic_DNA"/>
</dbReference>
<evidence type="ECO:0000313" key="2">
    <source>
        <dbReference type="Proteomes" id="UP000763088"/>
    </source>
</evidence>
<accession>A0A928BSG1</accession>
<proteinExistence type="predicted"/>